<name>A0A392U7A0_9FABA</name>
<evidence type="ECO:0000313" key="3">
    <source>
        <dbReference type="Proteomes" id="UP000265520"/>
    </source>
</evidence>
<evidence type="ECO:0000313" key="2">
    <source>
        <dbReference type="EMBL" id="MCI68654.1"/>
    </source>
</evidence>
<accession>A0A392U7A0</accession>
<evidence type="ECO:0000256" key="1">
    <source>
        <dbReference type="SAM" id="MobiDB-lite"/>
    </source>
</evidence>
<protein>
    <submittedName>
        <fullName evidence="2">Uncharacterized protein</fullName>
    </submittedName>
</protein>
<keyword evidence="3" id="KW-1185">Reference proteome</keyword>
<proteinExistence type="predicted"/>
<comment type="caution">
    <text evidence="2">The sequence shown here is derived from an EMBL/GenBank/DDBJ whole genome shotgun (WGS) entry which is preliminary data.</text>
</comment>
<sequence>SERWLIRSSTRRRSKQGLVGATTVFGGGVESSDRSTA</sequence>
<feature type="non-terminal residue" evidence="2">
    <location>
        <position position="1"/>
    </location>
</feature>
<organism evidence="2 3">
    <name type="scientific">Trifolium medium</name>
    <dbReference type="NCBI Taxonomy" id="97028"/>
    <lineage>
        <taxon>Eukaryota</taxon>
        <taxon>Viridiplantae</taxon>
        <taxon>Streptophyta</taxon>
        <taxon>Embryophyta</taxon>
        <taxon>Tracheophyta</taxon>
        <taxon>Spermatophyta</taxon>
        <taxon>Magnoliopsida</taxon>
        <taxon>eudicotyledons</taxon>
        <taxon>Gunneridae</taxon>
        <taxon>Pentapetalae</taxon>
        <taxon>rosids</taxon>
        <taxon>fabids</taxon>
        <taxon>Fabales</taxon>
        <taxon>Fabaceae</taxon>
        <taxon>Papilionoideae</taxon>
        <taxon>50 kb inversion clade</taxon>
        <taxon>NPAAA clade</taxon>
        <taxon>Hologalegina</taxon>
        <taxon>IRL clade</taxon>
        <taxon>Trifolieae</taxon>
        <taxon>Trifolium</taxon>
    </lineage>
</organism>
<dbReference type="Proteomes" id="UP000265520">
    <property type="component" value="Unassembled WGS sequence"/>
</dbReference>
<reference evidence="2 3" key="1">
    <citation type="journal article" date="2018" name="Front. Plant Sci.">
        <title>Red Clover (Trifolium pratense) and Zigzag Clover (T. medium) - A Picture of Genomic Similarities and Differences.</title>
        <authorList>
            <person name="Dluhosova J."/>
            <person name="Istvanek J."/>
            <person name="Nedelnik J."/>
            <person name="Repkova J."/>
        </authorList>
    </citation>
    <scope>NUCLEOTIDE SEQUENCE [LARGE SCALE GENOMIC DNA]</scope>
    <source>
        <strain evidence="3">cv. 10/8</strain>
        <tissue evidence="2">Leaf</tissue>
    </source>
</reference>
<dbReference type="EMBL" id="LXQA010740402">
    <property type="protein sequence ID" value="MCI68654.1"/>
    <property type="molecule type" value="Genomic_DNA"/>
</dbReference>
<feature type="region of interest" description="Disordered" evidence="1">
    <location>
        <begin position="17"/>
        <end position="37"/>
    </location>
</feature>
<dbReference type="AlphaFoldDB" id="A0A392U7A0"/>